<dbReference type="FunFam" id="3.20.20.10:FF:000018">
    <property type="entry name" value="Pyridoxal phosphate homeostasis protein"/>
    <property type="match status" value="1"/>
</dbReference>
<keyword evidence="1 2" id="KW-0663">Pyridoxal phosphate</keyword>
<dbReference type="GO" id="GO:0030170">
    <property type="term" value="F:pyridoxal phosphate binding"/>
    <property type="evidence" value="ECO:0007669"/>
    <property type="project" value="UniProtKB-UniRule"/>
</dbReference>
<evidence type="ECO:0000256" key="1">
    <source>
        <dbReference type="ARBA" id="ARBA00022898"/>
    </source>
</evidence>
<evidence type="ECO:0000313" key="6">
    <source>
        <dbReference type="EMBL" id="CAB0615135.1"/>
    </source>
</evidence>
<dbReference type="RefSeq" id="WP_014310698.1">
    <property type="nucleotide sequence ID" value="NZ_CAJDYE010000001.1"/>
</dbReference>
<dbReference type="EMBL" id="CADDAV010000022">
    <property type="protein sequence ID" value="CAB0615135.1"/>
    <property type="molecule type" value="Genomic_DNA"/>
</dbReference>
<evidence type="ECO:0000313" key="7">
    <source>
        <dbReference type="Proteomes" id="UP000480222"/>
    </source>
</evidence>
<comment type="similarity">
    <text evidence="2 4">Belongs to the pyridoxal phosphate-binding protein YggS/PROSC family.</text>
</comment>
<name>A0A0D6GRL2_CORDP</name>
<protein>
    <recommendedName>
        <fullName evidence="2">Pyridoxal phosphate homeostasis protein</fullName>
        <shortName evidence="2">PLP homeostasis protein</shortName>
    </recommendedName>
</protein>
<dbReference type="InterPro" id="IPR029066">
    <property type="entry name" value="PLP-binding_barrel"/>
</dbReference>
<dbReference type="OMA" id="HIPFHLI"/>
<dbReference type="PANTHER" id="PTHR10146">
    <property type="entry name" value="PROLINE SYNTHETASE CO-TRANSCRIBED BACTERIAL HOMOLOG PROTEIN"/>
    <property type="match status" value="1"/>
</dbReference>
<comment type="caution">
    <text evidence="6">The sequence shown here is derived from an EMBL/GenBank/DDBJ whole genome shotgun (WGS) entry which is preliminary data.</text>
</comment>
<organism evidence="6 7">
    <name type="scientific">Corynebacterium diphtheriae</name>
    <dbReference type="NCBI Taxonomy" id="1717"/>
    <lineage>
        <taxon>Bacteria</taxon>
        <taxon>Bacillati</taxon>
        <taxon>Actinomycetota</taxon>
        <taxon>Actinomycetes</taxon>
        <taxon>Mycobacteriales</taxon>
        <taxon>Corynebacteriaceae</taxon>
        <taxon>Corynebacterium</taxon>
    </lineage>
</organism>
<proteinExistence type="inferred from homology"/>
<comment type="function">
    <text evidence="2">Pyridoxal 5'-phosphate (PLP)-binding protein, which is involved in PLP homeostasis.</text>
</comment>
<dbReference type="CDD" id="cd00635">
    <property type="entry name" value="PLPDE_III_YBL036c_like"/>
    <property type="match status" value="1"/>
</dbReference>
<dbReference type="HAMAP" id="MF_02087">
    <property type="entry name" value="PLP_homeostasis"/>
    <property type="match status" value="1"/>
</dbReference>
<feature type="modified residue" description="N6-(pyridoxal phosphate)lysine" evidence="2 3">
    <location>
        <position position="42"/>
    </location>
</feature>
<dbReference type="InterPro" id="IPR011078">
    <property type="entry name" value="PyrdxlP_homeostasis"/>
</dbReference>
<accession>A0A0D6GRL2</accession>
<feature type="domain" description="Alanine racemase N-terminal" evidence="5">
    <location>
        <begin position="31"/>
        <end position="220"/>
    </location>
</feature>
<dbReference type="NCBIfam" id="TIGR00044">
    <property type="entry name" value="YggS family pyridoxal phosphate-dependent enzyme"/>
    <property type="match status" value="1"/>
</dbReference>
<dbReference type="SUPFAM" id="SSF51419">
    <property type="entry name" value="PLP-binding barrel"/>
    <property type="match status" value="1"/>
</dbReference>
<dbReference type="PANTHER" id="PTHR10146:SF14">
    <property type="entry name" value="PYRIDOXAL PHOSPHATE HOMEOSTASIS PROTEIN"/>
    <property type="match status" value="1"/>
</dbReference>
<evidence type="ECO:0000256" key="4">
    <source>
        <dbReference type="RuleBase" id="RU004514"/>
    </source>
</evidence>
<dbReference type="GeneID" id="29421699"/>
<dbReference type="PIRSF" id="PIRSF004848">
    <property type="entry name" value="YBL036c_PLPDEIII"/>
    <property type="match status" value="1"/>
</dbReference>
<dbReference type="KEGG" id="cdip:ERS451417_01764"/>
<sequence>MCIVGFMSDFRTRYQIVSEKIAAAAQRSGRQPSDIRLIAVSKNHPVAAVQEAMDAGVTVFGENRSQELVEKAQAIPNAYWCAIGRLQRNKAKDIVRYAQEFHALDSLRLAQALDQRLDHQLDVFVQVNTSHEEQKGGIAPGEVEPFLAELSQFSHLHVRGLMTMARNDPDERVVRASFSELRELRDALLPHGELSMGMSGDFEWAIEEGATSVRVGSALFL</sequence>
<dbReference type="Proteomes" id="UP000480222">
    <property type="component" value="Unassembled WGS sequence"/>
</dbReference>
<dbReference type="Gene3D" id="3.20.20.10">
    <property type="entry name" value="Alanine racemase"/>
    <property type="match status" value="1"/>
</dbReference>
<dbReference type="InterPro" id="IPR001608">
    <property type="entry name" value="Ala_racemase_N"/>
</dbReference>
<gene>
    <name evidence="6" type="ORF">CIP107547_01960</name>
</gene>
<evidence type="ECO:0000256" key="3">
    <source>
        <dbReference type="PIRSR" id="PIRSR004848-1"/>
    </source>
</evidence>
<evidence type="ECO:0000259" key="5">
    <source>
        <dbReference type="Pfam" id="PF01168"/>
    </source>
</evidence>
<dbReference type="Pfam" id="PF01168">
    <property type="entry name" value="Ala_racemase_N"/>
    <property type="match status" value="1"/>
</dbReference>
<reference evidence="6 7" key="1">
    <citation type="submission" date="2020-02" db="EMBL/GenBank/DDBJ databases">
        <authorList>
            <person name="Brisse S."/>
        </authorList>
    </citation>
    <scope>NUCLEOTIDE SEQUENCE [LARGE SCALE GENOMIC DNA]</scope>
    <source>
        <strain evidence="6">CIP107547</strain>
    </source>
</reference>
<comment type="cofactor">
    <cofactor evidence="3">
        <name>pyridoxal 5'-phosphate</name>
        <dbReference type="ChEBI" id="CHEBI:597326"/>
    </cofactor>
</comment>
<dbReference type="AlphaFoldDB" id="A0A0D6GRL2"/>
<evidence type="ECO:0000256" key="2">
    <source>
        <dbReference type="HAMAP-Rule" id="MF_02087"/>
    </source>
</evidence>